<name>W6MIQ6_9ASCO</name>
<feature type="region of interest" description="Disordered" evidence="2">
    <location>
        <begin position="215"/>
        <end position="237"/>
    </location>
</feature>
<evidence type="ECO:0000313" key="3">
    <source>
        <dbReference type="EMBL" id="CDK26374.1"/>
    </source>
</evidence>
<dbReference type="EMBL" id="HG793127">
    <property type="protein sequence ID" value="CDK26374.1"/>
    <property type="molecule type" value="Genomic_DNA"/>
</dbReference>
<feature type="compositionally biased region" description="Basic residues" evidence="2">
    <location>
        <begin position="228"/>
        <end position="237"/>
    </location>
</feature>
<feature type="compositionally biased region" description="Basic and acidic residues" evidence="2">
    <location>
        <begin position="34"/>
        <end position="53"/>
    </location>
</feature>
<reference evidence="3" key="1">
    <citation type="submission" date="2013-12" db="EMBL/GenBank/DDBJ databases">
        <authorList>
            <person name="Genoscope - CEA"/>
        </authorList>
    </citation>
    <scope>NUCLEOTIDE SEQUENCE</scope>
    <source>
        <strain evidence="3">CBS 1993</strain>
    </source>
</reference>
<accession>W6MIQ6</accession>
<protein>
    <submittedName>
        <fullName evidence="3">Uncharacterized protein</fullName>
    </submittedName>
</protein>
<dbReference type="HOGENOM" id="CLU_1170798_0_0_1"/>
<keyword evidence="1" id="KW-0175">Coiled coil</keyword>
<evidence type="ECO:0000313" key="4">
    <source>
        <dbReference type="Proteomes" id="UP000019384"/>
    </source>
</evidence>
<feature type="coiled-coil region" evidence="1">
    <location>
        <begin position="92"/>
        <end position="119"/>
    </location>
</feature>
<evidence type="ECO:0000256" key="2">
    <source>
        <dbReference type="SAM" id="MobiDB-lite"/>
    </source>
</evidence>
<dbReference type="AlphaFoldDB" id="W6MIQ6"/>
<evidence type="ECO:0000256" key="1">
    <source>
        <dbReference type="SAM" id="Coils"/>
    </source>
</evidence>
<dbReference type="RefSeq" id="XP_022458380.1">
    <property type="nucleotide sequence ID" value="XM_022602591.1"/>
</dbReference>
<reference evidence="3" key="2">
    <citation type="submission" date="2014-02" db="EMBL/GenBank/DDBJ databases">
        <title>Complete DNA sequence of /Kuraishia capsulata/ illustrates novel genomic features among budding yeasts (/Saccharomycotina/).</title>
        <authorList>
            <person name="Morales L."/>
            <person name="Noel B."/>
            <person name="Porcel B."/>
            <person name="Marcet-Houben M."/>
            <person name="Hullo M-F."/>
            <person name="Sacerdot C."/>
            <person name="Tekaia F."/>
            <person name="Leh-Louis V."/>
            <person name="Despons L."/>
            <person name="Khanna V."/>
            <person name="Aury J-M."/>
            <person name="Barbe V."/>
            <person name="Couloux A."/>
            <person name="Labadie K."/>
            <person name="Pelletier E."/>
            <person name="Souciet J-L."/>
            <person name="Boekhout T."/>
            <person name="Gabaldon T."/>
            <person name="Wincker P."/>
            <person name="Dujon B."/>
        </authorList>
    </citation>
    <scope>NUCLEOTIDE SEQUENCE</scope>
    <source>
        <strain evidence="3">CBS 1993</strain>
    </source>
</reference>
<feature type="region of interest" description="Disordered" evidence="2">
    <location>
        <begin position="151"/>
        <end position="192"/>
    </location>
</feature>
<dbReference type="GeneID" id="34519768"/>
<proteinExistence type="predicted"/>
<organism evidence="3 4">
    <name type="scientific">Kuraishia capsulata CBS 1993</name>
    <dbReference type="NCBI Taxonomy" id="1382522"/>
    <lineage>
        <taxon>Eukaryota</taxon>
        <taxon>Fungi</taxon>
        <taxon>Dikarya</taxon>
        <taxon>Ascomycota</taxon>
        <taxon>Saccharomycotina</taxon>
        <taxon>Pichiomycetes</taxon>
        <taxon>Pichiales</taxon>
        <taxon>Pichiaceae</taxon>
        <taxon>Kuraishia</taxon>
    </lineage>
</organism>
<gene>
    <name evidence="3" type="ORF">KUCA_T00002346001</name>
</gene>
<sequence>MTTTVNIQECLKYPIEVSISKAIEQLVLLSQSDKELKDSNDSKGPKASDDDSAKQTITDIPARTVVLDLETVMGIVQILRNGLNHIQRLTISKELSRLNEGVNRDRDSLERQMMFQELEMMKESSQTWSDFEAFRLKRREGLNNLDRRGHIESQMTTPPHPASRKDFVPYTPVSPRRRKRVYSQNEEDREPMVLQTQDPKLHTFHHYYNTSPIYNSELGKVTSSSDNRKRRRVSNEK</sequence>
<keyword evidence="4" id="KW-1185">Reference proteome</keyword>
<feature type="region of interest" description="Disordered" evidence="2">
    <location>
        <begin position="34"/>
        <end position="55"/>
    </location>
</feature>
<dbReference type="Proteomes" id="UP000019384">
    <property type="component" value="Unassembled WGS sequence"/>
</dbReference>